<accession>A0ABS8NPR4</accession>
<name>A0ABS8NPR4_9BACT</name>
<dbReference type="Pfam" id="PF09720">
    <property type="entry name" value="Unstab_antitox"/>
    <property type="match status" value="1"/>
</dbReference>
<reference evidence="1" key="1">
    <citation type="submission" date="2021-11" db="EMBL/GenBank/DDBJ databases">
        <title>Genome sequence.</title>
        <authorList>
            <person name="Sun Q."/>
        </authorList>
    </citation>
    <scope>NUCLEOTIDE SEQUENCE</scope>
    <source>
        <strain evidence="1">JC740</strain>
    </source>
</reference>
<gene>
    <name evidence="1" type="ORF">LOC71_19465</name>
</gene>
<evidence type="ECO:0000313" key="2">
    <source>
        <dbReference type="Proteomes" id="UP001430306"/>
    </source>
</evidence>
<dbReference type="EMBL" id="JAJKFW010000054">
    <property type="protein sequence ID" value="MCC9644456.1"/>
    <property type="molecule type" value="Genomic_DNA"/>
</dbReference>
<dbReference type="NCBIfam" id="TIGR02574">
    <property type="entry name" value="stabl_TIGR02574"/>
    <property type="match status" value="1"/>
</dbReference>
<evidence type="ECO:0000313" key="1">
    <source>
        <dbReference type="EMBL" id="MCC9644456.1"/>
    </source>
</evidence>
<keyword evidence="2" id="KW-1185">Reference proteome</keyword>
<dbReference type="Proteomes" id="UP001430306">
    <property type="component" value="Unassembled WGS sequence"/>
</dbReference>
<comment type="caution">
    <text evidence="1">The sequence shown here is derived from an EMBL/GenBank/DDBJ whole genome shotgun (WGS) entry which is preliminary data.</text>
</comment>
<dbReference type="RefSeq" id="WP_230276190.1">
    <property type="nucleotide sequence ID" value="NZ_JAJKFW010000054.1"/>
</dbReference>
<dbReference type="InterPro" id="IPR013406">
    <property type="entry name" value="CHP02574_addiction_mod"/>
</dbReference>
<sequence>MSPTPTAAEVIKVALQLPAGDRAEIVNALLLTLDENDSTASVELDPAWSDEIKRRIDEIDSGAVQTVSSDQVWERIGGRVSGES</sequence>
<proteinExistence type="predicted"/>
<protein>
    <submittedName>
        <fullName evidence="1">Addiction module protein</fullName>
    </submittedName>
</protein>
<organism evidence="1 2">
    <name type="scientific">Rhodopirellula halodulae</name>
    <dbReference type="NCBI Taxonomy" id="2894198"/>
    <lineage>
        <taxon>Bacteria</taxon>
        <taxon>Pseudomonadati</taxon>
        <taxon>Planctomycetota</taxon>
        <taxon>Planctomycetia</taxon>
        <taxon>Pirellulales</taxon>
        <taxon>Pirellulaceae</taxon>
        <taxon>Rhodopirellula</taxon>
    </lineage>
</organism>